<dbReference type="RefSeq" id="WP_268779296.1">
    <property type="nucleotide sequence ID" value="NZ_JAPRAT010000006.1"/>
</dbReference>
<accession>A0A9J6RB30</accession>
<evidence type="ECO:0000313" key="2">
    <source>
        <dbReference type="EMBL" id="MCZ0702524.1"/>
    </source>
</evidence>
<organism evidence="2 3">
    <name type="scientific">Natronobacillus azotifigens</name>
    <dbReference type="NCBI Taxonomy" id="472978"/>
    <lineage>
        <taxon>Bacteria</taxon>
        <taxon>Bacillati</taxon>
        <taxon>Bacillota</taxon>
        <taxon>Bacilli</taxon>
        <taxon>Bacillales</taxon>
        <taxon>Bacillaceae</taxon>
        <taxon>Natronobacillus</taxon>
    </lineage>
</organism>
<protein>
    <submittedName>
        <fullName evidence="2">DUF4097 family beta strand repeat-containing protein</fullName>
    </submittedName>
</protein>
<sequence>MKKFAMIGLLSIVLGVAGLFMFGNQFFITNATEAVSEQQTIDATDKESIIVKADVGSVSIEKSSDQDIHVSLVGNISKQNKKRLHLSVEDNGEEVRIELNRKRQIWLSWLSIGGNSNVQLVVALPEQSYQRLKVELDVGELQVRDGLFDTLDLETNVGSVEVSSIVSQNSKISVNVGEVKVDRAIGSWGVKTDIGDISIQMDQWNEDIQAKVNIGEVSVTVPEEPEAYRIDVKAGLGDLRIRDFNQLNQPGSRQHSEQVGVGGPSIEASVDIGSVNIRVW</sequence>
<comment type="caution">
    <text evidence="2">The sequence shown here is derived from an EMBL/GenBank/DDBJ whole genome shotgun (WGS) entry which is preliminary data.</text>
</comment>
<reference evidence="2" key="1">
    <citation type="submission" date="2022-11" db="EMBL/GenBank/DDBJ databases">
        <title>WGS of Natronobacillus azotifigens 24KS-1, an anaerobic diazotrophic haloalkaliphile from soda-rich habitats.</title>
        <authorList>
            <person name="Sorokin D.Y."/>
            <person name="Merkel A.Y."/>
        </authorList>
    </citation>
    <scope>NUCLEOTIDE SEQUENCE</scope>
    <source>
        <strain evidence="2">24KS-1</strain>
    </source>
</reference>
<dbReference type="Pfam" id="PF13349">
    <property type="entry name" value="DUF4097"/>
    <property type="match status" value="1"/>
</dbReference>
<keyword evidence="3" id="KW-1185">Reference proteome</keyword>
<evidence type="ECO:0000259" key="1">
    <source>
        <dbReference type="Pfam" id="PF13349"/>
    </source>
</evidence>
<dbReference type="AlphaFoldDB" id="A0A9J6RB30"/>
<feature type="domain" description="DUF4097" evidence="1">
    <location>
        <begin position="142"/>
        <end position="277"/>
    </location>
</feature>
<name>A0A9J6RB30_9BACI</name>
<proteinExistence type="predicted"/>
<dbReference type="InterPro" id="IPR025164">
    <property type="entry name" value="Toastrack_DUF4097"/>
</dbReference>
<evidence type="ECO:0000313" key="3">
    <source>
        <dbReference type="Proteomes" id="UP001084197"/>
    </source>
</evidence>
<dbReference type="EMBL" id="JAPRAT010000006">
    <property type="protein sequence ID" value="MCZ0702524.1"/>
    <property type="molecule type" value="Genomic_DNA"/>
</dbReference>
<dbReference type="Proteomes" id="UP001084197">
    <property type="component" value="Unassembled WGS sequence"/>
</dbReference>
<gene>
    <name evidence="2" type="ORF">OWO01_04785</name>
</gene>